<gene>
    <name evidence="3" type="ORF">PS854_01492</name>
</gene>
<proteinExistence type="predicted"/>
<feature type="domain" description="DUF6957" evidence="2">
    <location>
        <begin position="22"/>
        <end position="132"/>
    </location>
</feature>
<dbReference type="InterPro" id="IPR054232">
    <property type="entry name" value="DUF6957"/>
</dbReference>
<dbReference type="Proteomes" id="UP000327111">
    <property type="component" value="Unassembled WGS sequence"/>
</dbReference>
<reference evidence="3 4" key="1">
    <citation type="submission" date="2019-09" db="EMBL/GenBank/DDBJ databases">
        <authorList>
            <person name="Chandra G."/>
            <person name="Truman W A."/>
        </authorList>
    </citation>
    <scope>NUCLEOTIDE SEQUENCE [LARGE SCALE GENOMIC DNA]</scope>
    <source>
        <strain evidence="3">PS854</strain>
    </source>
</reference>
<evidence type="ECO:0000313" key="4">
    <source>
        <dbReference type="Proteomes" id="UP000327111"/>
    </source>
</evidence>
<organism evidence="3 4">
    <name type="scientific">Pseudomonas fluorescens</name>
    <dbReference type="NCBI Taxonomy" id="294"/>
    <lineage>
        <taxon>Bacteria</taxon>
        <taxon>Pseudomonadati</taxon>
        <taxon>Pseudomonadota</taxon>
        <taxon>Gammaproteobacteria</taxon>
        <taxon>Pseudomonadales</taxon>
        <taxon>Pseudomonadaceae</taxon>
        <taxon>Pseudomonas</taxon>
    </lineage>
</organism>
<feature type="region of interest" description="Disordered" evidence="1">
    <location>
        <begin position="1"/>
        <end position="24"/>
    </location>
</feature>
<dbReference type="AlphaFoldDB" id="A0A5E7IDP7"/>
<dbReference type="Pfam" id="PF22275">
    <property type="entry name" value="DUF6957"/>
    <property type="match status" value="1"/>
</dbReference>
<protein>
    <recommendedName>
        <fullName evidence="2">DUF6957 domain-containing protein</fullName>
    </recommendedName>
</protein>
<accession>A0A5E7IDP7</accession>
<evidence type="ECO:0000256" key="1">
    <source>
        <dbReference type="SAM" id="MobiDB-lite"/>
    </source>
</evidence>
<sequence>MSTETNEGAEGLLGGPGSPRQGSTDDDEILIELVKALFPRKPYCLVEDWTIFNVDVTEDELQKIHAAGKLPLVLFAHNVRFDSERRFDVGDWVRSTMAISFQDGFLFETWNTTYVLKGPGHEKSASLEAIFSFF</sequence>
<evidence type="ECO:0000259" key="2">
    <source>
        <dbReference type="Pfam" id="PF22275"/>
    </source>
</evidence>
<dbReference type="EMBL" id="CABVIF010000002">
    <property type="protein sequence ID" value="VVO74889.1"/>
    <property type="molecule type" value="Genomic_DNA"/>
</dbReference>
<name>A0A5E7IDP7_PSEFL</name>
<evidence type="ECO:0000313" key="3">
    <source>
        <dbReference type="EMBL" id="VVO74889.1"/>
    </source>
</evidence>